<dbReference type="Gene3D" id="1.10.10.10">
    <property type="entry name" value="Winged helix-like DNA-binding domain superfamily/Winged helix DNA-binding domain"/>
    <property type="match status" value="1"/>
</dbReference>
<comment type="caution">
    <text evidence="7">The sequence shown here is derived from an EMBL/GenBank/DDBJ whole genome shotgun (WGS) entry which is preliminary data.</text>
</comment>
<dbReference type="AlphaFoldDB" id="A0A6L5GTC1"/>
<keyword evidence="8" id="KW-1185">Reference proteome</keyword>
<evidence type="ECO:0000313" key="8">
    <source>
        <dbReference type="Proteomes" id="UP000473648"/>
    </source>
</evidence>
<dbReference type="Proteomes" id="UP000473648">
    <property type="component" value="Unassembled WGS sequence"/>
</dbReference>
<dbReference type="GO" id="GO:0006352">
    <property type="term" value="P:DNA-templated transcription initiation"/>
    <property type="evidence" value="ECO:0007669"/>
    <property type="project" value="InterPro"/>
</dbReference>
<accession>A0A6L5GTC1</accession>
<dbReference type="NCBIfam" id="TIGR02937">
    <property type="entry name" value="sigma70-ECF"/>
    <property type="match status" value="1"/>
</dbReference>
<evidence type="ECO:0000256" key="4">
    <source>
        <dbReference type="ARBA" id="ARBA00023163"/>
    </source>
</evidence>
<keyword evidence="3" id="KW-0238">DNA-binding</keyword>
<dbReference type="InterPro" id="IPR036388">
    <property type="entry name" value="WH-like_DNA-bd_sf"/>
</dbReference>
<dbReference type="InterPro" id="IPR013324">
    <property type="entry name" value="RNA_pol_sigma_r3/r4-like"/>
</dbReference>
<dbReference type="InterPro" id="IPR013325">
    <property type="entry name" value="RNA_pol_sigma_r2"/>
</dbReference>
<dbReference type="Gene3D" id="1.20.120.1810">
    <property type="match status" value="1"/>
</dbReference>
<name>A0A6L5GTC1_9FIRM</name>
<organism evidence="7 8">
    <name type="scientific">Candidatus Pseudoramibacter fermentans</name>
    <dbReference type="NCBI Taxonomy" id="2594427"/>
    <lineage>
        <taxon>Bacteria</taxon>
        <taxon>Bacillati</taxon>
        <taxon>Bacillota</taxon>
        <taxon>Clostridia</taxon>
        <taxon>Eubacteriales</taxon>
        <taxon>Eubacteriaceae</taxon>
        <taxon>Pseudoramibacter</taxon>
    </lineage>
</organism>
<dbReference type="InterPro" id="IPR014284">
    <property type="entry name" value="RNA_pol_sigma-70_dom"/>
</dbReference>
<dbReference type="CDD" id="cd06171">
    <property type="entry name" value="Sigma70_r4"/>
    <property type="match status" value="1"/>
</dbReference>
<feature type="compositionally biased region" description="Basic and acidic residues" evidence="5">
    <location>
        <begin position="1"/>
        <end position="13"/>
    </location>
</feature>
<protein>
    <submittedName>
        <fullName evidence="7">Sigma-70 family RNA polymerase sigma factor</fullName>
    </submittedName>
</protein>
<evidence type="ECO:0000256" key="1">
    <source>
        <dbReference type="ARBA" id="ARBA00023015"/>
    </source>
</evidence>
<proteinExistence type="predicted"/>
<evidence type="ECO:0000256" key="2">
    <source>
        <dbReference type="ARBA" id="ARBA00023082"/>
    </source>
</evidence>
<dbReference type="InterPro" id="IPR007630">
    <property type="entry name" value="RNA_pol_sigma70_r4"/>
</dbReference>
<evidence type="ECO:0000313" key="7">
    <source>
        <dbReference type="EMBL" id="MQM73457.1"/>
    </source>
</evidence>
<dbReference type="GO" id="GO:0016987">
    <property type="term" value="F:sigma factor activity"/>
    <property type="evidence" value="ECO:0007669"/>
    <property type="project" value="UniProtKB-KW"/>
</dbReference>
<dbReference type="SUPFAM" id="SSF88659">
    <property type="entry name" value="Sigma3 and sigma4 domains of RNA polymerase sigma factors"/>
    <property type="match status" value="1"/>
</dbReference>
<keyword evidence="4" id="KW-0804">Transcription</keyword>
<keyword evidence="1" id="KW-0805">Transcription regulation</keyword>
<dbReference type="PANTHER" id="PTHR30385">
    <property type="entry name" value="SIGMA FACTOR F FLAGELLAR"/>
    <property type="match status" value="1"/>
</dbReference>
<keyword evidence="2" id="KW-0731">Sigma factor</keyword>
<dbReference type="Pfam" id="PF04545">
    <property type="entry name" value="Sigma70_r4"/>
    <property type="match status" value="1"/>
</dbReference>
<dbReference type="SUPFAM" id="SSF88946">
    <property type="entry name" value="Sigma2 domain of RNA polymerase sigma factors"/>
    <property type="match status" value="1"/>
</dbReference>
<gene>
    <name evidence="7" type="ORF">FRC53_08620</name>
</gene>
<evidence type="ECO:0000256" key="5">
    <source>
        <dbReference type="SAM" id="MobiDB-lite"/>
    </source>
</evidence>
<evidence type="ECO:0000259" key="6">
    <source>
        <dbReference type="Pfam" id="PF04545"/>
    </source>
</evidence>
<dbReference type="GO" id="GO:0003677">
    <property type="term" value="F:DNA binding"/>
    <property type="evidence" value="ECO:0007669"/>
    <property type="project" value="UniProtKB-KW"/>
</dbReference>
<feature type="domain" description="RNA polymerase sigma-70 region 4" evidence="6">
    <location>
        <begin position="162"/>
        <end position="211"/>
    </location>
</feature>
<reference evidence="7" key="1">
    <citation type="journal article" date="2020" name="Appl. Environ. Microbiol.">
        <title>Medium-Chain Fatty Acid Synthesis by 'Candidatus Weimeria bifida' gen. nov., sp. nov., and 'Candidatus Pseudoramibacter fermentans' sp. nov.</title>
        <authorList>
            <person name="Scarborough M.J."/>
            <person name="Myers K.S."/>
            <person name="Donohue T.J."/>
            <person name="Noguera D.R."/>
        </authorList>
    </citation>
    <scope>NUCLEOTIDE SEQUENCE</scope>
    <source>
        <strain evidence="7">EUB1.1</strain>
    </source>
</reference>
<sequence>MRTRLNTEERQMKTENNANQNQNNETYTEKAKQNGKGRRSYAEIDALAARAAAGERAAEETLILAFKPLIVKLAAPFPDFEDARADGALWLIEAVRAFDPNRGVYFPVYVKRTLSAKFRARWRRFRPDDVPFEEKHGGAADNIADAEQAAERQAQIDRLMAAIPELSELERAIITCAFEQSMTREAIAKSRGISLNTVKTAKRRAMQKLRKHF</sequence>
<feature type="region of interest" description="Disordered" evidence="5">
    <location>
        <begin position="1"/>
        <end position="38"/>
    </location>
</feature>
<dbReference type="EMBL" id="VOGB01000005">
    <property type="protein sequence ID" value="MQM73457.1"/>
    <property type="molecule type" value="Genomic_DNA"/>
</dbReference>
<evidence type="ECO:0000256" key="3">
    <source>
        <dbReference type="ARBA" id="ARBA00023125"/>
    </source>
</evidence>